<evidence type="ECO:0000256" key="1">
    <source>
        <dbReference type="ARBA" id="ARBA00009235"/>
    </source>
</evidence>
<evidence type="ECO:0000259" key="2">
    <source>
        <dbReference type="PROSITE" id="PS51464"/>
    </source>
</evidence>
<dbReference type="AlphaFoldDB" id="A0A099I7Q3"/>
<reference evidence="3 4" key="1">
    <citation type="submission" date="2014-08" db="EMBL/GenBank/DDBJ databases">
        <title>Clostridium innocuum, an unnegligible vancomycin-resistant pathogen causing extra-intestinal infections.</title>
        <authorList>
            <person name="Feng Y."/>
            <person name="Chiu C.-H."/>
        </authorList>
    </citation>
    <scope>NUCLEOTIDE SEQUENCE [LARGE SCALE GENOMIC DNA]</scope>
    <source>
        <strain evidence="3 4">AN88</strain>
    </source>
</reference>
<dbReference type="GO" id="GO:0016853">
    <property type="term" value="F:isomerase activity"/>
    <property type="evidence" value="ECO:0007669"/>
    <property type="project" value="UniProtKB-KW"/>
</dbReference>
<dbReference type="InterPro" id="IPR046348">
    <property type="entry name" value="SIS_dom_sf"/>
</dbReference>
<comment type="similarity">
    <text evidence="1">Belongs to the SIS family. PHI subfamily.</text>
</comment>
<sequence length="177" mass="19207">MNVGRHIAANLDELREIQSALDEGQLQAVANACLSANRIFFSGMGRSGNMVKALAIRFMHLGYAAYVAGDAATPSIQENDVLFAVSSSAKTKVTLNHMEAAKKQKAHVVLISSLCENPKISDTYLCIPAKTKVRTSQHAGSLFEQAVLIIGDAITSCLQEEKKISTEYMNNRHANLQ</sequence>
<accession>A0A099I7Q3</accession>
<evidence type="ECO:0000313" key="3">
    <source>
        <dbReference type="EMBL" id="KGJ53994.1"/>
    </source>
</evidence>
<dbReference type="Gene3D" id="3.40.50.10490">
    <property type="entry name" value="Glucose-6-phosphate isomerase like protein, domain 1"/>
    <property type="match status" value="1"/>
</dbReference>
<dbReference type="RefSeq" id="WP_044904516.1">
    <property type="nucleotide sequence ID" value="NZ_JAHOLM010000008.1"/>
</dbReference>
<dbReference type="InterPro" id="IPR001347">
    <property type="entry name" value="SIS_dom"/>
</dbReference>
<dbReference type="Pfam" id="PF01380">
    <property type="entry name" value="SIS"/>
    <property type="match status" value="1"/>
</dbReference>
<keyword evidence="3" id="KW-0413">Isomerase</keyword>
<dbReference type="PANTHER" id="PTHR43443">
    <property type="entry name" value="3-HEXULOSE-6-PHOSPHATE ISOMERASE"/>
    <property type="match status" value="1"/>
</dbReference>
<dbReference type="EMBL" id="JQIF01000023">
    <property type="protein sequence ID" value="KGJ53994.1"/>
    <property type="molecule type" value="Genomic_DNA"/>
</dbReference>
<dbReference type="GO" id="GO:0097367">
    <property type="term" value="F:carbohydrate derivative binding"/>
    <property type="evidence" value="ECO:0007669"/>
    <property type="project" value="InterPro"/>
</dbReference>
<evidence type="ECO:0000313" key="4">
    <source>
        <dbReference type="Proteomes" id="UP000030008"/>
    </source>
</evidence>
<dbReference type="Proteomes" id="UP000030008">
    <property type="component" value="Unassembled WGS sequence"/>
</dbReference>
<comment type="caution">
    <text evidence="3">The sequence shown here is derived from an EMBL/GenBank/DDBJ whole genome shotgun (WGS) entry which is preliminary data.</text>
</comment>
<dbReference type="PANTHER" id="PTHR43443:SF1">
    <property type="entry name" value="3-HEXULOSE-6-PHOSPHATE ISOMERASE"/>
    <property type="match status" value="1"/>
</dbReference>
<organism evidence="3 4">
    <name type="scientific">Clostridium innocuum</name>
    <dbReference type="NCBI Taxonomy" id="1522"/>
    <lineage>
        <taxon>Bacteria</taxon>
        <taxon>Bacillati</taxon>
        <taxon>Bacillota</taxon>
        <taxon>Clostridia</taxon>
        <taxon>Eubacteriales</taxon>
        <taxon>Clostridiaceae</taxon>
        <taxon>Clostridium</taxon>
    </lineage>
</organism>
<dbReference type="SUPFAM" id="SSF53697">
    <property type="entry name" value="SIS domain"/>
    <property type="match status" value="1"/>
</dbReference>
<gene>
    <name evidence="3" type="ORF">CIAN88_05450</name>
</gene>
<name>A0A099I7Q3_CLOIN</name>
<dbReference type="InterPro" id="IPR017552">
    <property type="entry name" value="PHI/rmpB"/>
</dbReference>
<feature type="domain" description="SIS" evidence="2">
    <location>
        <begin position="29"/>
        <end position="164"/>
    </location>
</feature>
<dbReference type="PROSITE" id="PS51464">
    <property type="entry name" value="SIS"/>
    <property type="match status" value="1"/>
</dbReference>
<proteinExistence type="inferred from homology"/>
<protein>
    <submittedName>
        <fullName evidence="3">6-phospho 3-hexuloisomerase</fullName>
    </submittedName>
</protein>
<dbReference type="GO" id="GO:1901135">
    <property type="term" value="P:carbohydrate derivative metabolic process"/>
    <property type="evidence" value="ECO:0007669"/>
    <property type="project" value="InterPro"/>
</dbReference>